<dbReference type="RefSeq" id="WP_136962873.1">
    <property type="nucleotide sequence ID" value="NZ_CP039690.1"/>
</dbReference>
<proteinExistence type="predicted"/>
<dbReference type="Pfam" id="PF20432">
    <property type="entry name" value="Xre-like-HTH"/>
    <property type="match status" value="1"/>
</dbReference>
<keyword evidence="5" id="KW-1185">Reference proteome</keyword>
<feature type="region of interest" description="Disordered" evidence="1">
    <location>
        <begin position="1"/>
        <end position="27"/>
    </location>
</feature>
<accession>A0A4D7BHV2</accession>
<feature type="domain" description="Antitoxin Xre/MbcA/ParS-like toxin-binding" evidence="2">
    <location>
        <begin position="105"/>
        <end position="156"/>
    </location>
</feature>
<dbReference type="Proteomes" id="UP000298781">
    <property type="component" value="Chromosome"/>
</dbReference>
<dbReference type="InterPro" id="IPR024467">
    <property type="entry name" value="Xre/MbcA/ParS-like_toxin-bd"/>
</dbReference>
<dbReference type="GO" id="GO:0003677">
    <property type="term" value="F:DNA binding"/>
    <property type="evidence" value="ECO:0007669"/>
    <property type="project" value="InterPro"/>
</dbReference>
<evidence type="ECO:0000259" key="3">
    <source>
        <dbReference type="Pfam" id="PF20432"/>
    </source>
</evidence>
<evidence type="ECO:0000256" key="1">
    <source>
        <dbReference type="SAM" id="MobiDB-lite"/>
    </source>
</evidence>
<dbReference type="OrthoDB" id="117888at2"/>
<feature type="domain" description="Antitoxin Xre-like helix-turn-helix" evidence="3">
    <location>
        <begin position="36"/>
        <end position="97"/>
    </location>
</feature>
<name>A0A4D7BHV2_9HYPH</name>
<protein>
    <submittedName>
        <fullName evidence="4">DUF2384 domain-containing protein</fullName>
    </submittedName>
</protein>
<evidence type="ECO:0000259" key="2">
    <source>
        <dbReference type="Pfam" id="PF09722"/>
    </source>
</evidence>
<dbReference type="KEGG" id="pstg:E8M01_26375"/>
<dbReference type="EMBL" id="CP039690">
    <property type="protein sequence ID" value="QCI67442.1"/>
    <property type="molecule type" value="Genomic_DNA"/>
</dbReference>
<dbReference type="AlphaFoldDB" id="A0A4D7BHV2"/>
<reference evidence="4 5" key="1">
    <citation type="submission" date="2019-04" db="EMBL/GenBank/DDBJ databases">
        <title>Phreatobacter aquaticus sp. nov.</title>
        <authorList>
            <person name="Choi A."/>
        </authorList>
    </citation>
    <scope>NUCLEOTIDE SEQUENCE [LARGE SCALE GENOMIC DNA]</scope>
    <source>
        <strain evidence="4 5">KCTC 52518</strain>
    </source>
</reference>
<sequence length="179" mass="19693">METIMPASALSSAQPTPAGPQRLDPKRFDTASRRRLSAPGLRAFLVISDLWGLTEAQRRLALGLPSRSTYHHWAKAVREHRDITLDVDVLLRISAVLGVHQALGVLFAGEHDQVAWLRGPHQALVFGGRPPLDLITSGTQDGILTVRRFLDAARGGFYMAPNSIDQGFRLYQDGDIVFS</sequence>
<gene>
    <name evidence="4" type="ORF">E8M01_26375</name>
</gene>
<evidence type="ECO:0000313" key="5">
    <source>
        <dbReference type="Proteomes" id="UP000298781"/>
    </source>
</evidence>
<organism evidence="4 5">
    <name type="scientific">Phreatobacter stygius</name>
    <dbReference type="NCBI Taxonomy" id="1940610"/>
    <lineage>
        <taxon>Bacteria</taxon>
        <taxon>Pseudomonadati</taxon>
        <taxon>Pseudomonadota</taxon>
        <taxon>Alphaproteobacteria</taxon>
        <taxon>Hyphomicrobiales</taxon>
        <taxon>Phreatobacteraceae</taxon>
        <taxon>Phreatobacter</taxon>
    </lineage>
</organism>
<evidence type="ECO:0000313" key="4">
    <source>
        <dbReference type="EMBL" id="QCI67442.1"/>
    </source>
</evidence>
<dbReference type="Pfam" id="PF09722">
    <property type="entry name" value="Xre_MbcA_ParS_C"/>
    <property type="match status" value="1"/>
</dbReference>
<dbReference type="InterPro" id="IPR046847">
    <property type="entry name" value="Xre-like_HTH"/>
</dbReference>